<proteinExistence type="predicted"/>
<dbReference type="PANTHER" id="PTHR11439:SF483">
    <property type="entry name" value="PEPTIDE SYNTHASE GLIP-LIKE, PUTATIVE (AFU_ORTHOLOGUE AFUA_3G12920)-RELATED"/>
    <property type="match status" value="1"/>
</dbReference>
<dbReference type="AlphaFoldDB" id="A0AAV7X9K7"/>
<comment type="caution">
    <text evidence="2">The sequence shown here is derived from an EMBL/GenBank/DDBJ whole genome shotgun (WGS) entry which is preliminary data.</text>
</comment>
<evidence type="ECO:0000259" key="1">
    <source>
        <dbReference type="Pfam" id="PF07727"/>
    </source>
</evidence>
<dbReference type="EMBL" id="JAPTSV010000013">
    <property type="protein sequence ID" value="KAJ1521765.1"/>
    <property type="molecule type" value="Genomic_DNA"/>
</dbReference>
<evidence type="ECO:0000313" key="3">
    <source>
        <dbReference type="Proteomes" id="UP001075354"/>
    </source>
</evidence>
<dbReference type="Proteomes" id="UP001075354">
    <property type="component" value="Chromosome 13"/>
</dbReference>
<organism evidence="2 3">
    <name type="scientific">Megalurothrips usitatus</name>
    <name type="common">bean blossom thrips</name>
    <dbReference type="NCBI Taxonomy" id="439358"/>
    <lineage>
        <taxon>Eukaryota</taxon>
        <taxon>Metazoa</taxon>
        <taxon>Ecdysozoa</taxon>
        <taxon>Arthropoda</taxon>
        <taxon>Hexapoda</taxon>
        <taxon>Insecta</taxon>
        <taxon>Pterygota</taxon>
        <taxon>Neoptera</taxon>
        <taxon>Paraneoptera</taxon>
        <taxon>Thysanoptera</taxon>
        <taxon>Terebrantia</taxon>
        <taxon>Thripoidea</taxon>
        <taxon>Thripidae</taxon>
        <taxon>Megalurothrips</taxon>
    </lineage>
</organism>
<dbReference type="PANTHER" id="PTHR11439">
    <property type="entry name" value="GAG-POL-RELATED RETROTRANSPOSON"/>
    <property type="match status" value="1"/>
</dbReference>
<dbReference type="InterPro" id="IPR013103">
    <property type="entry name" value="RVT_2"/>
</dbReference>
<keyword evidence="3" id="KW-1185">Reference proteome</keyword>
<gene>
    <name evidence="2" type="ORF">ONE63_003400</name>
</gene>
<reference evidence="2" key="1">
    <citation type="submission" date="2022-12" db="EMBL/GenBank/DDBJ databases">
        <title>Chromosome-level genome assembly of the bean flower thrips Megalurothrips usitatus.</title>
        <authorList>
            <person name="Ma L."/>
            <person name="Liu Q."/>
            <person name="Li H."/>
            <person name="Cai W."/>
        </authorList>
    </citation>
    <scope>NUCLEOTIDE SEQUENCE</scope>
    <source>
        <strain evidence="2">Cailab_2022a</strain>
    </source>
</reference>
<evidence type="ECO:0000313" key="2">
    <source>
        <dbReference type="EMBL" id="KAJ1521765.1"/>
    </source>
</evidence>
<accession>A0AAV7X9K7</accession>
<dbReference type="CDD" id="cd09272">
    <property type="entry name" value="RNase_HI_RT_Ty1"/>
    <property type="match status" value="1"/>
</dbReference>
<sequence length="405" mass="45778">MTTVTSSTAAIPKLKGIEDWTDWKMMMTLELGTGGWDWAKGTLRLHQEYTNSILKEFGMENCEGRPVPLEHKMKLWDFEMGYEGDFKYQKLIGSLLYLSTNTRPDISYAVSFLSQFNSCYTSTHWDLAKAVLSYLKLKPHFGVNYSKCAKPSFSLVGYSDADWAGNPTDYESYTGFCFTLDGNLVSWESRKERCTAQSTAESESIALAEATKQSLYLAQKSDISPHVHVPMTAREAMESRESIFWVKAMEDESQSFNDCKAWTLVAPQTTTKLVRNKWVFKKKTSPDGSTLFRARLVAKGYTQTYGVDYYETFAPVVKRPTLRLLFSLAVNFDLKIGHLDVKTAFLNGDLLETVYMAQPEGFVAGGCENHVCKLHKAVYGLKQAARSWNLKADSVKSSRVRQFLG</sequence>
<feature type="domain" description="Reverse transcriptase Ty1/copia-type" evidence="1">
    <location>
        <begin position="260"/>
        <end position="395"/>
    </location>
</feature>
<name>A0AAV7X9K7_9NEOP</name>
<protein>
    <recommendedName>
        <fullName evidence="1">Reverse transcriptase Ty1/copia-type domain-containing protein</fullName>
    </recommendedName>
</protein>
<dbReference type="Pfam" id="PF07727">
    <property type="entry name" value="RVT_2"/>
    <property type="match status" value="1"/>
</dbReference>